<proteinExistence type="predicted"/>
<keyword evidence="2" id="KW-1185">Reference proteome</keyword>
<dbReference type="EMBL" id="BPRH01003718">
    <property type="protein sequence ID" value="GJF10435.1"/>
    <property type="molecule type" value="Genomic_DNA"/>
</dbReference>
<organism evidence="1 2">
    <name type="scientific">Mycolicibacterium cyprinidarum</name>
    <dbReference type="NCBI Taxonomy" id="2860311"/>
    <lineage>
        <taxon>Bacteria</taxon>
        <taxon>Bacillati</taxon>
        <taxon>Actinomycetota</taxon>
        <taxon>Actinomycetes</taxon>
        <taxon>Mycobacteriales</taxon>
        <taxon>Mycobacteriaceae</taxon>
        <taxon>Mycolicibacterium</taxon>
    </lineage>
</organism>
<protein>
    <recommendedName>
        <fullName evidence="3">Alkylmercury lyase</fullName>
    </recommendedName>
</protein>
<gene>
    <name evidence="1" type="ORF">NGTWS1702_35490</name>
</gene>
<comment type="caution">
    <text evidence="1">The sequence shown here is derived from an EMBL/GenBank/DDBJ whole genome shotgun (WGS) entry which is preliminary data.</text>
</comment>
<evidence type="ECO:0008006" key="3">
    <source>
        <dbReference type="Google" id="ProtNLM"/>
    </source>
</evidence>
<reference evidence="1 2" key="1">
    <citation type="submission" date="2021-08" db="EMBL/GenBank/DDBJ databases">
        <title>Draft genome sequence of Mycolicibacterium sp. NGTWS1702 strain.</title>
        <authorList>
            <person name="Matsumoto M."/>
            <person name="Tang B.C.C."/>
            <person name="Machida Y."/>
            <person name="Matoyama H."/>
            <person name="Kishihara T."/>
            <person name="Sato S."/>
            <person name="Kondo I."/>
            <person name="Sano M."/>
            <person name="Kato G."/>
        </authorList>
    </citation>
    <scope>NUCLEOTIDE SEQUENCE [LARGE SCALE GENOMIC DNA]</scope>
    <source>
        <strain evidence="1 2">NGTWSNA01</strain>
    </source>
</reference>
<name>A0ABQ4V637_9MYCO</name>
<sequence>MGQVHQLGVVVNRDEAGRNAADDEGCQIERVSGWLLGGDGLGLRRYTAPLHGLAWGVQKPGVLREASCMRVEFLRNPGCPNATVVRRLLWDCLVEVGVPEDVVIERVGVYPSPTVLVDGVDVMMPGADVAADACRLDLPTRDCVLAALRGATPKT</sequence>
<evidence type="ECO:0000313" key="2">
    <source>
        <dbReference type="Proteomes" id="UP001060504"/>
    </source>
</evidence>
<dbReference type="Proteomes" id="UP001060504">
    <property type="component" value="Unassembled WGS sequence"/>
</dbReference>
<evidence type="ECO:0000313" key="1">
    <source>
        <dbReference type="EMBL" id="GJF10435.1"/>
    </source>
</evidence>
<accession>A0ABQ4V637</accession>